<gene>
    <name evidence="1" type="ORF">PoMZ_02406</name>
</gene>
<evidence type="ECO:0000313" key="2">
    <source>
        <dbReference type="Proteomes" id="UP000294847"/>
    </source>
</evidence>
<proteinExistence type="predicted"/>
<protein>
    <submittedName>
        <fullName evidence="1">Uncharacterized protein</fullName>
    </submittedName>
</protein>
<accession>A0A4P7N8A4</accession>
<sequence>MRTCRASSLSLLRRQALAPKNHRILRSSSHAAAEFRNKWEKDFGDMRNPQLMVSI</sequence>
<reference evidence="1 2" key="1">
    <citation type="journal article" date="2019" name="Mol. Biol. Evol.">
        <title>Blast fungal genomes show frequent chromosomal changes, gene gains and losses, and effector gene turnover.</title>
        <authorList>
            <person name="Gomez Luciano L.B."/>
            <person name="Jason Tsai I."/>
            <person name="Chuma I."/>
            <person name="Tosa Y."/>
            <person name="Chen Y.H."/>
            <person name="Li J.Y."/>
            <person name="Li M.Y."/>
            <person name="Jade Lu M.Y."/>
            <person name="Nakayashiki H."/>
            <person name="Li W.H."/>
        </authorList>
    </citation>
    <scope>NUCLEOTIDE SEQUENCE [LARGE SCALE GENOMIC DNA]</scope>
    <source>
        <strain evidence="1">MZ5-1-6</strain>
    </source>
</reference>
<dbReference type="AlphaFoldDB" id="A0A4P7N8A4"/>
<dbReference type="EMBL" id="CP034205">
    <property type="protein sequence ID" value="QBZ57481.1"/>
    <property type="molecule type" value="Genomic_DNA"/>
</dbReference>
<organism evidence="1 2">
    <name type="scientific">Pyricularia oryzae</name>
    <name type="common">Rice blast fungus</name>
    <name type="synonym">Magnaporthe oryzae</name>
    <dbReference type="NCBI Taxonomy" id="318829"/>
    <lineage>
        <taxon>Eukaryota</taxon>
        <taxon>Fungi</taxon>
        <taxon>Dikarya</taxon>
        <taxon>Ascomycota</taxon>
        <taxon>Pezizomycotina</taxon>
        <taxon>Sordariomycetes</taxon>
        <taxon>Sordariomycetidae</taxon>
        <taxon>Magnaporthales</taxon>
        <taxon>Pyriculariaceae</taxon>
        <taxon>Pyricularia</taxon>
    </lineage>
</organism>
<name>A0A4P7N8A4_PYROR</name>
<evidence type="ECO:0000313" key="1">
    <source>
        <dbReference type="EMBL" id="QBZ57481.1"/>
    </source>
</evidence>
<dbReference type="Proteomes" id="UP000294847">
    <property type="component" value="Chromosome 2"/>
</dbReference>